<organism evidence="1 2">
    <name type="scientific">Citrullus colocynthis</name>
    <name type="common">colocynth</name>
    <dbReference type="NCBI Taxonomy" id="252529"/>
    <lineage>
        <taxon>Eukaryota</taxon>
        <taxon>Viridiplantae</taxon>
        <taxon>Streptophyta</taxon>
        <taxon>Embryophyta</taxon>
        <taxon>Tracheophyta</taxon>
        <taxon>Spermatophyta</taxon>
        <taxon>Magnoliopsida</taxon>
        <taxon>eudicotyledons</taxon>
        <taxon>Gunneridae</taxon>
        <taxon>Pentapetalae</taxon>
        <taxon>rosids</taxon>
        <taxon>fabids</taxon>
        <taxon>Cucurbitales</taxon>
        <taxon>Cucurbitaceae</taxon>
        <taxon>Benincaseae</taxon>
        <taxon>Citrullus</taxon>
    </lineage>
</organism>
<evidence type="ECO:0000313" key="1">
    <source>
        <dbReference type="EMBL" id="CAK9308538.1"/>
    </source>
</evidence>
<gene>
    <name evidence="1" type="ORF">CITCOLO1_LOCUS47</name>
</gene>
<name>A0ABP0XK48_9ROSI</name>
<protein>
    <submittedName>
        <fullName evidence="1">Uncharacterized protein</fullName>
    </submittedName>
</protein>
<evidence type="ECO:0000313" key="2">
    <source>
        <dbReference type="Proteomes" id="UP001642487"/>
    </source>
</evidence>
<dbReference type="Proteomes" id="UP001642487">
    <property type="component" value="Chromosome 1"/>
</dbReference>
<dbReference type="PANTHER" id="PTHR48460">
    <property type="entry name" value="RWP-RK DOMAIN-CONTAINING PROTEIN"/>
    <property type="match status" value="1"/>
</dbReference>
<reference evidence="1 2" key="1">
    <citation type="submission" date="2024-03" db="EMBL/GenBank/DDBJ databases">
        <authorList>
            <person name="Gkanogiannis A."/>
            <person name="Becerra Lopez-Lavalle L."/>
        </authorList>
    </citation>
    <scope>NUCLEOTIDE SEQUENCE [LARGE SCALE GENOMIC DNA]</scope>
</reference>
<sequence>MSKLNGAPQSLQQQLGNINAQMRRSQNVQSTNWVQGPMSLDEFKYGFPSGGLPSISNKWWGGSCPDETNNEEDDKHHFKVVNDGFTSLIDQDKSESIEEDLQADLQGTRLLTALRRRSVERGRKGQLLWSWYSALHKTLLAKF</sequence>
<accession>A0ABP0XK48</accession>
<dbReference type="PANTHER" id="PTHR48460:SF1">
    <property type="entry name" value="RWP-RK DOMAIN-CONTAINING PROTEIN"/>
    <property type="match status" value="1"/>
</dbReference>
<dbReference type="EMBL" id="OZ021735">
    <property type="protein sequence ID" value="CAK9308538.1"/>
    <property type="molecule type" value="Genomic_DNA"/>
</dbReference>
<keyword evidence="2" id="KW-1185">Reference proteome</keyword>
<proteinExistence type="predicted"/>